<evidence type="ECO:0000313" key="2">
    <source>
        <dbReference type="Proteomes" id="UP000542776"/>
    </source>
</evidence>
<dbReference type="Proteomes" id="UP000542776">
    <property type="component" value="Unassembled WGS sequence"/>
</dbReference>
<name>A0A7W6H5J0_9HYPH</name>
<dbReference type="EMBL" id="JACIEK010000007">
    <property type="protein sequence ID" value="MBB3998972.1"/>
    <property type="molecule type" value="Genomic_DNA"/>
</dbReference>
<dbReference type="AlphaFoldDB" id="A0A7W6H5J0"/>
<sequence length="53" mass="5856">MRSRTSAAVRVVRYTLLGLCLLFAGGIAFLAISDHSQVEADPLSDYRARETTR</sequence>
<reference evidence="1 2" key="1">
    <citation type="submission" date="2020-08" db="EMBL/GenBank/DDBJ databases">
        <title>Genomic Encyclopedia of Type Strains, Phase IV (KMG-IV): sequencing the most valuable type-strain genomes for metagenomic binning, comparative biology and taxonomic classification.</title>
        <authorList>
            <person name="Goeker M."/>
        </authorList>
    </citation>
    <scope>NUCLEOTIDE SEQUENCE [LARGE SCALE GENOMIC DNA]</scope>
    <source>
        <strain evidence="1 2">DSM 102238</strain>
    </source>
</reference>
<gene>
    <name evidence="1" type="ORF">GGR04_002827</name>
</gene>
<proteinExistence type="predicted"/>
<dbReference type="RefSeq" id="WP_183200519.1">
    <property type="nucleotide sequence ID" value="NZ_JACIEK010000007.1"/>
</dbReference>
<protein>
    <submittedName>
        <fullName evidence="1">Uncharacterized protein</fullName>
    </submittedName>
</protein>
<organism evidence="1 2">
    <name type="scientific">Aureimonas pseudogalii</name>
    <dbReference type="NCBI Taxonomy" id="1744844"/>
    <lineage>
        <taxon>Bacteria</taxon>
        <taxon>Pseudomonadati</taxon>
        <taxon>Pseudomonadota</taxon>
        <taxon>Alphaproteobacteria</taxon>
        <taxon>Hyphomicrobiales</taxon>
        <taxon>Aurantimonadaceae</taxon>
        <taxon>Aureimonas</taxon>
    </lineage>
</organism>
<keyword evidence="2" id="KW-1185">Reference proteome</keyword>
<evidence type="ECO:0000313" key="1">
    <source>
        <dbReference type="EMBL" id="MBB3998972.1"/>
    </source>
</evidence>
<comment type="caution">
    <text evidence="1">The sequence shown here is derived from an EMBL/GenBank/DDBJ whole genome shotgun (WGS) entry which is preliminary data.</text>
</comment>
<accession>A0A7W6H5J0</accession>